<feature type="compositionally biased region" description="Basic residues" evidence="1">
    <location>
        <begin position="1"/>
        <end position="10"/>
    </location>
</feature>
<feature type="domain" description="DUF7605" evidence="3">
    <location>
        <begin position="515"/>
        <end position="660"/>
    </location>
</feature>
<evidence type="ECO:0000256" key="1">
    <source>
        <dbReference type="SAM" id="MobiDB-lite"/>
    </source>
</evidence>
<gene>
    <name evidence="4" type="primary">LOC109088760</name>
</gene>
<dbReference type="InterPro" id="IPR053082">
    <property type="entry name" value="Nuclear_GTPase_SLIP-GC"/>
</dbReference>
<dbReference type="Pfam" id="PF00350">
    <property type="entry name" value="Dynamin_N"/>
    <property type="match status" value="1"/>
</dbReference>
<feature type="region of interest" description="Disordered" evidence="1">
    <location>
        <begin position="1"/>
        <end position="29"/>
    </location>
</feature>
<feature type="domain" description="Dynamin N-terminal" evidence="2">
    <location>
        <begin position="83"/>
        <end position="295"/>
    </location>
</feature>
<evidence type="ECO:0000313" key="4">
    <source>
        <dbReference type="Ensembl" id="ENSCCRP00015110364.1"/>
    </source>
</evidence>
<dbReference type="AlphaFoldDB" id="A0A8C2ATC2"/>
<feature type="compositionally biased region" description="Polar residues" evidence="1">
    <location>
        <begin position="13"/>
        <end position="29"/>
    </location>
</feature>
<dbReference type="InterPro" id="IPR056024">
    <property type="entry name" value="DUF7605"/>
</dbReference>
<name>A0A8C2ATC2_CYPCA</name>
<dbReference type="Pfam" id="PF24564">
    <property type="entry name" value="DUF7605"/>
    <property type="match status" value="1"/>
</dbReference>
<organism evidence="4 5">
    <name type="scientific">Cyprinus carpio</name>
    <name type="common">Common carp</name>
    <dbReference type="NCBI Taxonomy" id="7962"/>
    <lineage>
        <taxon>Eukaryota</taxon>
        <taxon>Metazoa</taxon>
        <taxon>Chordata</taxon>
        <taxon>Craniata</taxon>
        <taxon>Vertebrata</taxon>
        <taxon>Euteleostomi</taxon>
        <taxon>Actinopterygii</taxon>
        <taxon>Neopterygii</taxon>
        <taxon>Teleostei</taxon>
        <taxon>Ostariophysi</taxon>
        <taxon>Cypriniformes</taxon>
        <taxon>Cyprinidae</taxon>
        <taxon>Cyprininae</taxon>
        <taxon>Cyprinus</taxon>
    </lineage>
</organism>
<dbReference type="GO" id="GO:0003924">
    <property type="term" value="F:GTPase activity"/>
    <property type="evidence" value="ECO:0007669"/>
    <property type="project" value="TreeGrafter"/>
</dbReference>
<evidence type="ECO:0000259" key="3">
    <source>
        <dbReference type="Pfam" id="PF24564"/>
    </source>
</evidence>
<evidence type="ECO:0008006" key="6">
    <source>
        <dbReference type="Google" id="ProtNLM"/>
    </source>
</evidence>
<dbReference type="Gene3D" id="3.40.50.300">
    <property type="entry name" value="P-loop containing nucleotide triphosphate hydrolases"/>
    <property type="match status" value="2"/>
</dbReference>
<accession>A0A8C2ATC2</accession>
<evidence type="ECO:0000313" key="5">
    <source>
        <dbReference type="Proteomes" id="UP000694700"/>
    </source>
</evidence>
<dbReference type="PANTHER" id="PTHR47308:SF1">
    <property type="entry name" value="NUCLEAR GTPASE SLIP-GC"/>
    <property type="match status" value="1"/>
</dbReference>
<dbReference type="SUPFAM" id="SSF52540">
    <property type="entry name" value="P-loop containing nucleoside triphosphate hydrolases"/>
    <property type="match status" value="1"/>
</dbReference>
<dbReference type="InterPro" id="IPR045063">
    <property type="entry name" value="Dynamin_N"/>
</dbReference>
<protein>
    <recommendedName>
        <fullName evidence="6">Nuclear GTPase SLIP-GC-like</fullName>
    </recommendedName>
</protein>
<dbReference type="Proteomes" id="UP000694700">
    <property type="component" value="Unplaced"/>
</dbReference>
<dbReference type="InterPro" id="IPR027417">
    <property type="entry name" value="P-loop_NTPase"/>
</dbReference>
<reference evidence="4" key="1">
    <citation type="submission" date="2025-08" db="UniProtKB">
        <authorList>
            <consortium name="Ensembl"/>
        </authorList>
    </citation>
    <scope>IDENTIFICATION</scope>
</reference>
<evidence type="ECO:0000259" key="2">
    <source>
        <dbReference type="Pfam" id="PF00350"/>
    </source>
</evidence>
<proteinExistence type="predicted"/>
<dbReference type="Ensembl" id="ENSCCRT00015113854.1">
    <property type="protein sequence ID" value="ENSCCRP00015110364.1"/>
    <property type="gene ID" value="ENSCCRG00015043763.1"/>
</dbReference>
<dbReference type="PANTHER" id="PTHR47308">
    <property type="entry name" value="NUCLEAR GTPASE SLIP-GC"/>
    <property type="match status" value="1"/>
</dbReference>
<sequence>MTSHGTKRKHSNEPSGSSTKRPDNSSQELGTDLIMKQTKDVIKKIKQNIAVQDSTDLKTYIIDQISNMDMMNKSNTNRKKVTIGIFGRSGEGKSSLLNAVLGERYLLPSGSSGACTAITTQVEGNLSDSDYTAEIEFISEQEWDSQLRDLLLDLSDKTEDKNDDMTKIAIEKITALYGANAYKKTLEELKKDAKSAKIAELLLMKKKEISNANSSNFAKEISKFIQHSRSNPGNWYWPIVKSVSIKIPNPLLEHIVFVDIPGTGDCNKTRDSLWKSKLGECSIVWIISAINRGTTDEDPWEILKHCVCYMTQAGECKSINFIFTKTDDIDPEEYIRNEWPSEEEKPDKYLKTACIRKRNICSKETVRESFENSKLKKKMALNIFTVSTRAFFDKTLCLEHSDTEIPKLQDVLKNLNNSINKDLARDYVNEAKGILSLIKSVQSETGNVVQTGVHNKLEQNLCKALEKLGWQFDMLCCVLEKCLSDGVEESERLCLTSACSIISPNLPHGKGGFHKILKALCKNDGYHWSNAWGIDLDLNMVLAQHMHKNIEEEFDSIFPVHYKTGKSVQEQIEKFSIIQSDCEHPRASMFYHIDNFIKREEIKLKMELKRQVIERKKEIYLSITNTIKDAMVPSYAKAAKFQGTGSMKKMQNTLTEAIENLKHDMFKQAKAEVLRKFRDLEVFVSEYSTYDDFYIYNIEFPFVWSFFIYLRFKLLHDYDYEIYYDNKIGLNI</sequence>